<organism evidence="1 2">
    <name type="scientific">candidate division WS6 bacterium 34_10</name>
    <dbReference type="NCBI Taxonomy" id="1641389"/>
    <lineage>
        <taxon>Bacteria</taxon>
        <taxon>Candidatus Dojkabacteria</taxon>
    </lineage>
</organism>
<dbReference type="AlphaFoldDB" id="A0A117LZK8"/>
<accession>A0A117LZK8</accession>
<feature type="non-terminal residue" evidence="1">
    <location>
        <position position="208"/>
    </location>
</feature>
<comment type="caution">
    <text evidence="1">The sequence shown here is derived from an EMBL/GenBank/DDBJ whole genome shotgun (WGS) entry which is preliminary data.</text>
</comment>
<dbReference type="Pfam" id="PF13469">
    <property type="entry name" value="Sulfotransfer_3"/>
    <property type="match status" value="1"/>
</dbReference>
<name>A0A117LZK8_9BACT</name>
<keyword evidence="1" id="KW-0808">Transferase</keyword>
<dbReference type="Proteomes" id="UP000053904">
    <property type="component" value="Unassembled WGS sequence"/>
</dbReference>
<dbReference type="EMBL" id="LGGO01000185">
    <property type="protein sequence ID" value="KUK76222.1"/>
    <property type="molecule type" value="Genomic_DNA"/>
</dbReference>
<gene>
    <name evidence="1" type="ORF">XD93_1038</name>
</gene>
<evidence type="ECO:0000313" key="2">
    <source>
        <dbReference type="Proteomes" id="UP000053904"/>
    </source>
</evidence>
<reference evidence="2" key="1">
    <citation type="journal article" date="2015" name="MBio">
        <title>Genome-Resolved Metagenomic Analysis Reveals Roles for Candidate Phyla and Other Microbial Community Members in Biogeochemical Transformations in Oil Reservoirs.</title>
        <authorList>
            <person name="Hu P."/>
            <person name="Tom L."/>
            <person name="Singh A."/>
            <person name="Thomas B.C."/>
            <person name="Baker B.J."/>
            <person name="Piceno Y.M."/>
            <person name="Andersen G.L."/>
            <person name="Banfield J.F."/>
        </authorList>
    </citation>
    <scope>NUCLEOTIDE SEQUENCE [LARGE SCALE GENOMIC DNA]</scope>
</reference>
<dbReference type="InterPro" id="IPR027417">
    <property type="entry name" value="P-loop_NTPase"/>
</dbReference>
<sequence length="208" mass="24340">MSENKDKTYIYIIGMHRSGTSLVANLLDKVGIYLGESDDLLPPNFDNRYGFYENKDFVEINDSVLKKFDLEWDSTEGPDFDKDIELTKEKEIANKFIKGISSENNIVAFKDPRATLTLPFWEKIIEGDIKVLFVRRNPLEISDSLKKRNSFSRKKSLSIWENYIRQGLRNIKGLDTLFVNYDDILDNPFPNFVRILKFLDMEYDETIL</sequence>
<dbReference type="GO" id="GO:0016740">
    <property type="term" value="F:transferase activity"/>
    <property type="evidence" value="ECO:0007669"/>
    <property type="project" value="UniProtKB-KW"/>
</dbReference>
<dbReference type="SUPFAM" id="SSF52540">
    <property type="entry name" value="P-loop containing nucleoside triphosphate hydrolases"/>
    <property type="match status" value="1"/>
</dbReference>
<protein>
    <submittedName>
        <fullName evidence="1">Glycosyl transferase family 2</fullName>
    </submittedName>
</protein>
<evidence type="ECO:0000313" key="1">
    <source>
        <dbReference type="EMBL" id="KUK76222.1"/>
    </source>
</evidence>
<proteinExistence type="predicted"/>
<dbReference type="Gene3D" id="3.40.50.300">
    <property type="entry name" value="P-loop containing nucleotide triphosphate hydrolases"/>
    <property type="match status" value="1"/>
</dbReference>